<sequence>MIALIILSTTFVSLRLLSRHIAHAGYWWDDVLIILALLISLAPPALNIYAVKHTGFGKHIYRLSDDDETRQADVTETLRILWTFQLSFVLATGTIKLCILTFYHRISPASTSRCWRNVLFAMAAVVVSFTLGVLLLTIFQCTPIHKFWDTEQPRHCIFNPLTNLLITGSLNTVLDFIVVLLPIPLLWQLRTTIQQRTVLTAIFLSAGSVCVVSIVRLVVFSKVDMEDVTWDSSAVTLWSAVEPCAGIVGACVPSLRPLCSVGLRRVRRMRSPTLVAGSSKGGRLDSGAAMMPWVLQDVESGNTPDEDNRNGMGGKEICVFNTLCTVPSAMRRAQEKPSAVDGETQIKVEEVEIPWGGIKVKTEIRWSVQERYDYDDRLY</sequence>
<feature type="transmembrane region" description="Helical" evidence="6">
    <location>
        <begin position="32"/>
        <end position="51"/>
    </location>
</feature>
<keyword evidence="3 6" id="KW-1133">Transmembrane helix</keyword>
<evidence type="ECO:0000256" key="2">
    <source>
        <dbReference type="ARBA" id="ARBA00022692"/>
    </source>
</evidence>
<evidence type="ECO:0000256" key="6">
    <source>
        <dbReference type="SAM" id="Phobius"/>
    </source>
</evidence>
<dbReference type="Pfam" id="PF20684">
    <property type="entry name" value="Fung_rhodopsin"/>
    <property type="match status" value="1"/>
</dbReference>
<reference evidence="8" key="1">
    <citation type="journal article" date="2023" name="Genome Biol. Evol.">
        <title>First Whole Genome Sequence and Flow Cytometry Genome Size Data for the Lichen-Forming Fungus Ramalina farinacea (Ascomycota).</title>
        <authorList>
            <person name="Llewellyn T."/>
            <person name="Mian S."/>
            <person name="Hill R."/>
            <person name="Leitch I.J."/>
            <person name="Gaya E."/>
        </authorList>
    </citation>
    <scope>NUCLEOTIDE SEQUENCE</scope>
    <source>
        <strain evidence="8">LIQ254RAFAR</strain>
    </source>
</reference>
<keyword evidence="2 6" id="KW-0812">Transmembrane</keyword>
<comment type="caution">
    <text evidence="8">The sequence shown here is derived from an EMBL/GenBank/DDBJ whole genome shotgun (WGS) entry which is preliminary data.</text>
</comment>
<dbReference type="GO" id="GO:0016020">
    <property type="term" value="C:membrane"/>
    <property type="evidence" value="ECO:0007669"/>
    <property type="project" value="UniProtKB-SubCell"/>
</dbReference>
<feature type="transmembrane region" description="Helical" evidence="6">
    <location>
        <begin position="118"/>
        <end position="139"/>
    </location>
</feature>
<proteinExistence type="inferred from homology"/>
<evidence type="ECO:0000256" key="5">
    <source>
        <dbReference type="ARBA" id="ARBA00038359"/>
    </source>
</evidence>
<dbReference type="EMBL" id="JAPUFD010000003">
    <property type="protein sequence ID" value="MDI1486527.1"/>
    <property type="molecule type" value="Genomic_DNA"/>
</dbReference>
<dbReference type="PANTHER" id="PTHR33048">
    <property type="entry name" value="PTH11-LIKE INTEGRAL MEMBRANE PROTEIN (AFU_ORTHOLOGUE AFUA_5G11245)"/>
    <property type="match status" value="1"/>
</dbReference>
<dbReference type="InterPro" id="IPR052337">
    <property type="entry name" value="SAT4-like"/>
</dbReference>
<accession>A0AA43TW71</accession>
<feature type="transmembrane region" description="Helical" evidence="6">
    <location>
        <begin position="160"/>
        <end position="187"/>
    </location>
</feature>
<keyword evidence="4 6" id="KW-0472">Membrane</keyword>
<feature type="transmembrane region" description="Helical" evidence="6">
    <location>
        <begin position="80"/>
        <end position="106"/>
    </location>
</feature>
<evidence type="ECO:0000256" key="4">
    <source>
        <dbReference type="ARBA" id="ARBA00023136"/>
    </source>
</evidence>
<dbReference type="PANTHER" id="PTHR33048:SF47">
    <property type="entry name" value="INTEGRAL MEMBRANE PROTEIN-RELATED"/>
    <property type="match status" value="1"/>
</dbReference>
<dbReference type="AlphaFoldDB" id="A0AA43TW71"/>
<evidence type="ECO:0000256" key="3">
    <source>
        <dbReference type="ARBA" id="ARBA00022989"/>
    </source>
</evidence>
<evidence type="ECO:0000313" key="9">
    <source>
        <dbReference type="Proteomes" id="UP001161017"/>
    </source>
</evidence>
<keyword evidence="9" id="KW-1185">Reference proteome</keyword>
<feature type="domain" description="Rhodopsin" evidence="7">
    <location>
        <begin position="14"/>
        <end position="259"/>
    </location>
</feature>
<dbReference type="InterPro" id="IPR049326">
    <property type="entry name" value="Rhodopsin_dom_fungi"/>
</dbReference>
<comment type="similarity">
    <text evidence="5">Belongs to the SAT4 family.</text>
</comment>
<protein>
    <recommendedName>
        <fullName evidence="7">Rhodopsin domain-containing protein</fullName>
    </recommendedName>
</protein>
<evidence type="ECO:0000259" key="7">
    <source>
        <dbReference type="Pfam" id="PF20684"/>
    </source>
</evidence>
<dbReference type="Proteomes" id="UP001161017">
    <property type="component" value="Unassembled WGS sequence"/>
</dbReference>
<feature type="transmembrane region" description="Helical" evidence="6">
    <location>
        <begin position="199"/>
        <end position="219"/>
    </location>
</feature>
<organism evidence="8 9">
    <name type="scientific">Ramalina farinacea</name>
    <dbReference type="NCBI Taxonomy" id="258253"/>
    <lineage>
        <taxon>Eukaryota</taxon>
        <taxon>Fungi</taxon>
        <taxon>Dikarya</taxon>
        <taxon>Ascomycota</taxon>
        <taxon>Pezizomycotina</taxon>
        <taxon>Lecanoromycetes</taxon>
        <taxon>OSLEUM clade</taxon>
        <taxon>Lecanoromycetidae</taxon>
        <taxon>Lecanorales</taxon>
        <taxon>Lecanorineae</taxon>
        <taxon>Ramalinaceae</taxon>
        <taxon>Ramalina</taxon>
    </lineage>
</organism>
<name>A0AA43TW71_9LECA</name>
<gene>
    <name evidence="8" type="ORF">OHK93_005758</name>
</gene>
<evidence type="ECO:0000313" key="8">
    <source>
        <dbReference type="EMBL" id="MDI1486527.1"/>
    </source>
</evidence>
<evidence type="ECO:0000256" key="1">
    <source>
        <dbReference type="ARBA" id="ARBA00004141"/>
    </source>
</evidence>
<comment type="subcellular location">
    <subcellularLocation>
        <location evidence="1">Membrane</location>
        <topology evidence="1">Multi-pass membrane protein</topology>
    </subcellularLocation>
</comment>